<proteinExistence type="predicted"/>
<feature type="compositionally biased region" description="Basic and acidic residues" evidence="1">
    <location>
        <begin position="1"/>
        <end position="16"/>
    </location>
</feature>
<dbReference type="Gene3D" id="2.20.70.30">
    <property type="entry name" value="Nascent polypeptide-associated complex domain"/>
    <property type="match status" value="1"/>
</dbReference>
<dbReference type="InterPro" id="IPR038187">
    <property type="entry name" value="NAC_A/B_dom_sf"/>
</dbReference>
<feature type="domain" description="NAC-A/B" evidence="2">
    <location>
        <begin position="41"/>
        <end position="106"/>
    </location>
</feature>
<dbReference type="EMBL" id="LRBP01000001">
    <property type="protein sequence ID" value="OII75590.1"/>
    <property type="molecule type" value="Genomic_DNA"/>
</dbReference>
<dbReference type="PROSITE" id="PS51151">
    <property type="entry name" value="NAC_AB"/>
    <property type="match status" value="1"/>
</dbReference>
<name>A0A1J4MN26_9CRYT</name>
<dbReference type="SMART" id="SM01407">
    <property type="entry name" value="NAC"/>
    <property type="match status" value="1"/>
</dbReference>
<accession>A0A1J4MN26</accession>
<dbReference type="Proteomes" id="UP000186176">
    <property type="component" value="Unassembled WGS sequence"/>
</dbReference>
<feature type="compositionally biased region" description="Basic residues" evidence="1">
    <location>
        <begin position="38"/>
        <end position="47"/>
    </location>
</feature>
<sequence>MVGEQEPKIVEVHDDQISSGESSEEEDLASGKAEGVRPRHNKGEKKNRKLVQKLGLKPMSDFEKVVVRGARGLSFQIVNPEVYCVPGTKSYIVFGDAKLEDRNTASQAAALANATSQLEQKLAAMKTQDGEPSKNNSATVNNNDNVVDEGDVDETGVDSANIDLVINQTGCSRAKAVMALKSNNNDVVEAILSLSP</sequence>
<evidence type="ECO:0000313" key="3">
    <source>
        <dbReference type="EMBL" id="OII75590.1"/>
    </source>
</evidence>
<dbReference type="InterPro" id="IPR016641">
    <property type="entry name" value="EGD2/NACA0like"/>
</dbReference>
<dbReference type="OrthoDB" id="3169036at2759"/>
<evidence type="ECO:0000256" key="1">
    <source>
        <dbReference type="SAM" id="MobiDB-lite"/>
    </source>
</evidence>
<comment type="caution">
    <text evidence="3">The sequence shown here is derived from an EMBL/GenBank/DDBJ whole genome shotgun (WGS) entry which is preliminary data.</text>
</comment>
<dbReference type="Pfam" id="PF01849">
    <property type="entry name" value="NAC"/>
    <property type="match status" value="1"/>
</dbReference>
<feature type="region of interest" description="Disordered" evidence="1">
    <location>
        <begin position="1"/>
        <end position="47"/>
    </location>
</feature>
<dbReference type="GO" id="GO:0005854">
    <property type="term" value="C:nascent polypeptide-associated complex"/>
    <property type="evidence" value="ECO:0007669"/>
    <property type="project" value="InterPro"/>
</dbReference>
<protein>
    <recommendedName>
        <fullName evidence="2">NAC-A/B domain-containing protein</fullName>
    </recommendedName>
</protein>
<dbReference type="CDD" id="cd14358">
    <property type="entry name" value="UBA_NAC_euk"/>
    <property type="match status" value="1"/>
</dbReference>
<gene>
    <name evidence="3" type="ORF">cubi_02111</name>
</gene>
<reference evidence="3 4" key="1">
    <citation type="submission" date="2016-10" db="EMBL/GenBank/DDBJ databases">
        <title>Reductive evolution of mitochondrial metabolism and differential evolution of invasion-related proteins in Cryptosporidium.</title>
        <authorList>
            <person name="Liu S."/>
            <person name="Roellig D.M."/>
            <person name="Guo Y."/>
            <person name="Li N."/>
            <person name="Frace M.A."/>
            <person name="Tang K."/>
            <person name="Zhang L."/>
            <person name="Feng Y."/>
            <person name="Xiao L."/>
        </authorList>
    </citation>
    <scope>NUCLEOTIDE SEQUENCE [LARGE SCALE GENOMIC DNA]</scope>
    <source>
        <strain evidence="3">39726</strain>
    </source>
</reference>
<dbReference type="Gene3D" id="1.10.8.10">
    <property type="entry name" value="DNA helicase RuvA subunit, C-terminal domain"/>
    <property type="match status" value="1"/>
</dbReference>
<dbReference type="CDD" id="cd22054">
    <property type="entry name" value="NAC_NACA"/>
    <property type="match status" value="1"/>
</dbReference>
<dbReference type="Pfam" id="PF19026">
    <property type="entry name" value="UBA_HYPK"/>
    <property type="match status" value="1"/>
</dbReference>
<dbReference type="InterPro" id="IPR044034">
    <property type="entry name" value="NAC-like_UBA"/>
</dbReference>
<dbReference type="InterPro" id="IPR002715">
    <property type="entry name" value="Nas_poly-pep-assoc_cplx_dom"/>
</dbReference>
<dbReference type="PIRSF" id="PIRSF015901">
    <property type="entry name" value="NAC_alpha"/>
    <property type="match status" value="1"/>
</dbReference>
<dbReference type="RefSeq" id="XP_028876597.1">
    <property type="nucleotide sequence ID" value="XM_029019123.1"/>
</dbReference>
<dbReference type="AlphaFoldDB" id="A0A1J4MN26"/>
<feature type="region of interest" description="Disordered" evidence="1">
    <location>
        <begin position="123"/>
        <end position="153"/>
    </location>
</feature>
<organism evidence="3 4">
    <name type="scientific">Cryptosporidium ubiquitum</name>
    <dbReference type="NCBI Taxonomy" id="857276"/>
    <lineage>
        <taxon>Eukaryota</taxon>
        <taxon>Sar</taxon>
        <taxon>Alveolata</taxon>
        <taxon>Apicomplexa</taxon>
        <taxon>Conoidasida</taxon>
        <taxon>Coccidia</taxon>
        <taxon>Eucoccidiorida</taxon>
        <taxon>Eimeriorina</taxon>
        <taxon>Cryptosporidiidae</taxon>
        <taxon>Cryptosporidium</taxon>
    </lineage>
</organism>
<keyword evidence="4" id="KW-1185">Reference proteome</keyword>
<dbReference type="GeneID" id="39978902"/>
<dbReference type="PANTHER" id="PTHR21713">
    <property type="entry name" value="NASCENT POLYPEPTIDE ASSOCIATED COMPLEX ALPHA SUBUNIT-RELATED"/>
    <property type="match status" value="1"/>
</dbReference>
<evidence type="ECO:0000259" key="2">
    <source>
        <dbReference type="PROSITE" id="PS51151"/>
    </source>
</evidence>
<evidence type="ECO:0000313" key="4">
    <source>
        <dbReference type="Proteomes" id="UP000186176"/>
    </source>
</evidence>
<dbReference type="VEuPathDB" id="CryptoDB:cubi_02111"/>